<dbReference type="EMBL" id="JBHSGP010000014">
    <property type="protein sequence ID" value="MFC4722720.1"/>
    <property type="molecule type" value="Genomic_DNA"/>
</dbReference>
<accession>A0ABV9N6Z5</accession>
<evidence type="ECO:0000256" key="2">
    <source>
        <dbReference type="SAM" id="SignalP"/>
    </source>
</evidence>
<feature type="signal peptide" evidence="2">
    <location>
        <begin position="1"/>
        <end position="20"/>
    </location>
</feature>
<keyword evidence="1" id="KW-0677">Repeat</keyword>
<gene>
    <name evidence="4" type="ORF">ACFO5O_10330</name>
</gene>
<sequence>MKFTKLLFLAFSFVSFISFGQQPATSSSTVEAALQQKAQLEKTSLVKNVPFENIGPSIMSGRVVDLAVNPEHPNEFYAAYASGGVWHTVNNGTTFSPILDNSQTQNVGDIAVDWKTRTIWVGTGENNASRSSYAGIGILKSSDNGKTWQNVGLKDSHHIGRILINPNNPDEVTVGVTGHLYSPNNERGVYKTLDGGKTWTQTLFVDDMSGIIDLQHAPNNYDIMFAASWTKDRKAWNFDGSGNNSAIYKSTDAGQTWTKVSTEKSGFPTGVGVGRIGLAIYDDATVYAIHDSQFRRPDEAKSYTSPGLTKEDFKTMSVDAFLKLEDKNLNEYLKTNGFQEKYRSESVKQMVRSGNVKPIDLAKYLEDANSLLFDTPVIGAEIYKSKDGGLTWSKTHEGYLDDLYYSYGYYFGHIYVAPNNEDHIYTYGVPILKSKDGGKTFTSIDAENVHADHHALWINPKNPNHLINGNDGGVNITYDDGENWIKNNSPSVGQFYAINVDNEKPYNVYGGLQDNGVWVGAHNSRENKRWESNGQYPWKSIMGGDGMQVQIDSRNSNIVYTGFQFGIYFRLNLETQERAFIQPKHQLGETPYRFNWQTPILLSPHNQDILYLGGNKLMRSMNQGSDWTAISDDLTNGGKKGNVAYGTLTTISESPFQFGLIYTGSDDGLVYVTKNSGGSWENISSSLPKDLWVSRVIASQHKKERVYVTLNGYRWDDFSVYAYMSDDYGKTWKNISSNIPASPVNVIKEDPKNEQILYLGTDNGAYVSFNQGETWEAFDNGFPDVAIHDMVIQPEAKHLLLGTHGRSIYKADIGPLQQMTASKMNQSVVLFKIESVRHSGRWGRASGSWSQAYQPSTSISFYANASAERSIKILSEDNIELNSIKVNADKGFNYVDYDLTMTESGRKALLKANTSIEVNKAENGKYYLPKGKYTISIGNDKTTLEIK</sequence>
<dbReference type="InterPro" id="IPR031778">
    <property type="entry name" value="Sortilin_N"/>
</dbReference>
<feature type="domain" description="Sortilin N-terminal" evidence="3">
    <location>
        <begin position="722"/>
        <end position="804"/>
    </location>
</feature>
<name>A0ABV9N6Z5_9FLAO</name>
<dbReference type="CDD" id="cd15482">
    <property type="entry name" value="Sialidase_non-viral"/>
    <property type="match status" value="2"/>
</dbReference>
<feature type="domain" description="Sortilin N-terminal" evidence="3">
    <location>
        <begin position="139"/>
        <end position="267"/>
    </location>
</feature>
<dbReference type="PANTHER" id="PTHR12106">
    <property type="entry name" value="SORTILIN RELATED"/>
    <property type="match status" value="1"/>
</dbReference>
<dbReference type="InterPro" id="IPR036278">
    <property type="entry name" value="Sialidase_sf"/>
</dbReference>
<keyword evidence="2" id="KW-0732">Signal</keyword>
<comment type="caution">
    <text evidence="4">The sequence shown here is derived from an EMBL/GenBank/DDBJ whole genome shotgun (WGS) entry which is preliminary data.</text>
</comment>
<keyword evidence="5" id="KW-1185">Reference proteome</keyword>
<dbReference type="PANTHER" id="PTHR12106:SF27">
    <property type="entry name" value="SORTILIN-RELATED RECEPTOR"/>
    <property type="match status" value="1"/>
</dbReference>
<dbReference type="Proteomes" id="UP001595953">
    <property type="component" value="Unassembled WGS sequence"/>
</dbReference>
<reference evidence="5" key="1">
    <citation type="journal article" date="2019" name="Int. J. Syst. Evol. Microbiol.">
        <title>The Global Catalogue of Microorganisms (GCM) 10K type strain sequencing project: providing services to taxonomists for standard genome sequencing and annotation.</title>
        <authorList>
            <consortium name="The Broad Institute Genomics Platform"/>
            <consortium name="The Broad Institute Genome Sequencing Center for Infectious Disease"/>
            <person name="Wu L."/>
            <person name="Ma J."/>
        </authorList>
    </citation>
    <scope>NUCLEOTIDE SEQUENCE [LARGE SCALE GENOMIC DNA]</scope>
    <source>
        <strain evidence="5">CCUG 63682</strain>
    </source>
</reference>
<organism evidence="4 5">
    <name type="scientific">Geojedonia litorea</name>
    <dbReference type="NCBI Taxonomy" id="1268269"/>
    <lineage>
        <taxon>Bacteria</taxon>
        <taxon>Pseudomonadati</taxon>
        <taxon>Bacteroidota</taxon>
        <taxon>Flavobacteriia</taxon>
        <taxon>Flavobacteriales</taxon>
        <taxon>Flavobacteriaceae</taxon>
        <taxon>Geojedonia</taxon>
    </lineage>
</organism>
<dbReference type="Pfam" id="PF15902">
    <property type="entry name" value="Sortilin-Vps10"/>
    <property type="match status" value="2"/>
</dbReference>
<dbReference type="InterPro" id="IPR015943">
    <property type="entry name" value="WD40/YVTN_repeat-like_dom_sf"/>
</dbReference>
<protein>
    <submittedName>
        <fullName evidence="4">WD40/YVTN/BNR-like repeat-containing protein</fullName>
    </submittedName>
</protein>
<proteinExistence type="predicted"/>
<dbReference type="Gene3D" id="2.130.10.10">
    <property type="entry name" value="YVTN repeat-like/Quinoprotein amine dehydrogenase"/>
    <property type="match status" value="4"/>
</dbReference>
<dbReference type="InterPro" id="IPR050310">
    <property type="entry name" value="VPS10-sortilin"/>
</dbReference>
<dbReference type="RefSeq" id="WP_387963471.1">
    <property type="nucleotide sequence ID" value="NZ_JBHSGP010000014.1"/>
</dbReference>
<evidence type="ECO:0000256" key="1">
    <source>
        <dbReference type="ARBA" id="ARBA00022737"/>
    </source>
</evidence>
<evidence type="ECO:0000259" key="3">
    <source>
        <dbReference type="Pfam" id="PF15902"/>
    </source>
</evidence>
<evidence type="ECO:0000313" key="4">
    <source>
        <dbReference type="EMBL" id="MFC4722720.1"/>
    </source>
</evidence>
<evidence type="ECO:0000313" key="5">
    <source>
        <dbReference type="Proteomes" id="UP001595953"/>
    </source>
</evidence>
<feature type="chain" id="PRO_5047500409" evidence="2">
    <location>
        <begin position="21"/>
        <end position="947"/>
    </location>
</feature>
<dbReference type="SUPFAM" id="SSF50939">
    <property type="entry name" value="Sialidases"/>
    <property type="match status" value="2"/>
</dbReference>